<keyword evidence="2" id="KW-1133">Transmembrane helix</keyword>
<feature type="region of interest" description="Disordered" evidence="1">
    <location>
        <begin position="1"/>
        <end position="21"/>
    </location>
</feature>
<protein>
    <recommendedName>
        <fullName evidence="5">DUF4064 domain-containing protein</fullName>
    </recommendedName>
</protein>
<accession>A0A934R546</accession>
<evidence type="ECO:0000256" key="2">
    <source>
        <dbReference type="SAM" id="Phobius"/>
    </source>
</evidence>
<evidence type="ECO:0000313" key="4">
    <source>
        <dbReference type="Proteomes" id="UP000658278"/>
    </source>
</evidence>
<sequence length="153" mass="16146">MSSNPYQSPVEHGDPDRAIRPERGRGMAVASLALLIAGTLASGVVVVAMTRAFGILGMTGKADPSELAAAISGVMWISLVGMLFTLVGGILAAISLFGEGNRERWFFALGMFTFVLQLGTLPLGTPIGLVLLFGGFLRWREFHPSPVSASPDQ</sequence>
<feature type="transmembrane region" description="Helical" evidence="2">
    <location>
        <begin position="106"/>
        <end position="137"/>
    </location>
</feature>
<comment type="caution">
    <text evidence="3">The sequence shown here is derived from an EMBL/GenBank/DDBJ whole genome shotgun (WGS) entry which is preliminary data.</text>
</comment>
<gene>
    <name evidence="3" type="ORF">JIN81_00485</name>
</gene>
<evidence type="ECO:0000256" key="1">
    <source>
        <dbReference type="SAM" id="MobiDB-lite"/>
    </source>
</evidence>
<evidence type="ECO:0008006" key="5">
    <source>
        <dbReference type="Google" id="ProtNLM"/>
    </source>
</evidence>
<feature type="transmembrane region" description="Helical" evidence="2">
    <location>
        <begin position="27"/>
        <end position="49"/>
    </location>
</feature>
<dbReference type="RefSeq" id="WP_200275127.1">
    <property type="nucleotide sequence ID" value="NZ_JAENII010000001.1"/>
</dbReference>
<keyword evidence="2" id="KW-0472">Membrane</keyword>
<organism evidence="3 4">
    <name type="scientific">Haloferula rosea</name>
    <dbReference type="NCBI Taxonomy" id="490093"/>
    <lineage>
        <taxon>Bacteria</taxon>
        <taxon>Pseudomonadati</taxon>
        <taxon>Verrucomicrobiota</taxon>
        <taxon>Verrucomicrobiia</taxon>
        <taxon>Verrucomicrobiales</taxon>
        <taxon>Verrucomicrobiaceae</taxon>
        <taxon>Haloferula</taxon>
    </lineage>
</organism>
<dbReference type="Proteomes" id="UP000658278">
    <property type="component" value="Unassembled WGS sequence"/>
</dbReference>
<keyword evidence="4" id="KW-1185">Reference proteome</keyword>
<reference evidence="3" key="1">
    <citation type="submission" date="2021-01" db="EMBL/GenBank/DDBJ databases">
        <title>Modified the classification status of verrucomicrobia.</title>
        <authorList>
            <person name="Feng X."/>
        </authorList>
    </citation>
    <scope>NUCLEOTIDE SEQUENCE</scope>
    <source>
        <strain evidence="3">KCTC 22201</strain>
    </source>
</reference>
<proteinExistence type="predicted"/>
<feature type="compositionally biased region" description="Basic and acidic residues" evidence="1">
    <location>
        <begin position="11"/>
        <end position="21"/>
    </location>
</feature>
<name>A0A934R546_9BACT</name>
<evidence type="ECO:0000313" key="3">
    <source>
        <dbReference type="EMBL" id="MBK1825479.1"/>
    </source>
</evidence>
<dbReference type="EMBL" id="JAENII010000001">
    <property type="protein sequence ID" value="MBK1825479.1"/>
    <property type="molecule type" value="Genomic_DNA"/>
</dbReference>
<dbReference type="AlphaFoldDB" id="A0A934R546"/>
<keyword evidence="2" id="KW-0812">Transmembrane</keyword>
<feature type="transmembrane region" description="Helical" evidence="2">
    <location>
        <begin position="69"/>
        <end position="94"/>
    </location>
</feature>